<dbReference type="Gene3D" id="3.90.180.10">
    <property type="entry name" value="Medium-chain alcohol dehydrogenases, catalytic domain"/>
    <property type="match status" value="1"/>
</dbReference>
<dbReference type="InterPro" id="IPR013149">
    <property type="entry name" value="ADH-like_C"/>
</dbReference>
<feature type="domain" description="Alcohol dehydrogenase-like C-terminal" evidence="1">
    <location>
        <begin position="183"/>
        <end position="270"/>
    </location>
</feature>
<name>A0A1G4KEC2_9SACH</name>
<dbReference type="SUPFAM" id="SSF50129">
    <property type="entry name" value="GroES-like"/>
    <property type="match status" value="1"/>
</dbReference>
<dbReference type="SUPFAM" id="SSF51735">
    <property type="entry name" value="NAD(P)-binding Rossmann-fold domains"/>
    <property type="match status" value="1"/>
</dbReference>
<evidence type="ECO:0000313" key="3">
    <source>
        <dbReference type="EMBL" id="SCV02871.1"/>
    </source>
</evidence>
<dbReference type="Pfam" id="PF00107">
    <property type="entry name" value="ADH_zinc_N"/>
    <property type="match status" value="1"/>
</dbReference>
<dbReference type="Proteomes" id="UP000191144">
    <property type="component" value="Chromosome H"/>
</dbReference>
<dbReference type="PANTHER" id="PTHR45348:SF2">
    <property type="entry name" value="ZINC-TYPE ALCOHOL DEHYDROGENASE-LIKE PROTEIN C2E1P3.01"/>
    <property type="match status" value="1"/>
</dbReference>
<accession>A0A1G4KEC2</accession>
<dbReference type="CDD" id="cd08249">
    <property type="entry name" value="enoyl_reductase_like"/>
    <property type="match status" value="1"/>
</dbReference>
<dbReference type="PANTHER" id="PTHR45348">
    <property type="entry name" value="HYPOTHETICAL OXIDOREDUCTASE (EUROFUNG)"/>
    <property type="match status" value="1"/>
</dbReference>
<proteinExistence type="predicted"/>
<dbReference type="InterPro" id="IPR011032">
    <property type="entry name" value="GroES-like_sf"/>
</dbReference>
<evidence type="ECO:0000259" key="1">
    <source>
        <dbReference type="Pfam" id="PF00107"/>
    </source>
</evidence>
<dbReference type="OrthoDB" id="9992527at2759"/>
<dbReference type="EMBL" id="LT598480">
    <property type="protein sequence ID" value="SCV02871.1"/>
    <property type="molecule type" value="Genomic_DNA"/>
</dbReference>
<gene>
    <name evidence="3" type="ORF">LAME_0H05886G</name>
</gene>
<keyword evidence="4" id="KW-1185">Reference proteome</keyword>
<dbReference type="GO" id="GO:0016651">
    <property type="term" value="F:oxidoreductase activity, acting on NAD(P)H"/>
    <property type="evidence" value="ECO:0007669"/>
    <property type="project" value="InterPro"/>
</dbReference>
<dbReference type="InterPro" id="IPR047122">
    <property type="entry name" value="Trans-enoyl_RdTase-like"/>
</dbReference>
<protein>
    <submittedName>
        <fullName evidence="3">LAME_0H05886g1_1</fullName>
    </submittedName>
</protein>
<dbReference type="InterPro" id="IPR013154">
    <property type="entry name" value="ADH-like_N"/>
</dbReference>
<evidence type="ECO:0000259" key="2">
    <source>
        <dbReference type="Pfam" id="PF08240"/>
    </source>
</evidence>
<reference evidence="4" key="1">
    <citation type="submission" date="2016-03" db="EMBL/GenBank/DDBJ databases">
        <authorList>
            <person name="Devillers Hugo."/>
        </authorList>
    </citation>
    <scope>NUCLEOTIDE SEQUENCE [LARGE SCALE GENOMIC DNA]</scope>
</reference>
<evidence type="ECO:0000313" key="4">
    <source>
        <dbReference type="Proteomes" id="UP000191144"/>
    </source>
</evidence>
<dbReference type="Pfam" id="PF08240">
    <property type="entry name" value="ADH_N"/>
    <property type="match status" value="1"/>
</dbReference>
<sequence>MSEIPKTMKAIVVDGDKAVLKENVAVPKVTGTQMLVKVHAVAGNPTDWKHVDFKIAPQGSILGCDVAGVIVELGPDVDQKRFSVGKTTFGPVHGGSIKFPENGGHAEYALLDSVLSYDLELTKSDSKTIPEGPVRNFESAASLPVSILTAGAVLDIHFGNKLEWEPKSPQHDFPLLIWGGATGVGQWLLQVAKQINAYSKIIVVASKKHDAILKQYGADDVFDYHDSDVIEQITKKYGGLKHLVDGVSTPQTFHQVYKCAADNATIVPLMLYTEKDFIPEDERKKGIKIDAALLYLISGHDVPFGSITVPARPEYRTKTSKFVEFSESRIKSGQLHHIPIKIYDGGLAAVPKLMNDIKHGVNSGEKLVASW</sequence>
<dbReference type="Gene3D" id="3.40.50.720">
    <property type="entry name" value="NAD(P)-binding Rossmann-like Domain"/>
    <property type="match status" value="1"/>
</dbReference>
<organism evidence="3 4">
    <name type="scientific">Lachancea meyersii CBS 8951</name>
    <dbReference type="NCBI Taxonomy" id="1266667"/>
    <lineage>
        <taxon>Eukaryota</taxon>
        <taxon>Fungi</taxon>
        <taxon>Dikarya</taxon>
        <taxon>Ascomycota</taxon>
        <taxon>Saccharomycotina</taxon>
        <taxon>Saccharomycetes</taxon>
        <taxon>Saccharomycetales</taxon>
        <taxon>Saccharomycetaceae</taxon>
        <taxon>Lachancea</taxon>
    </lineage>
</organism>
<feature type="domain" description="Alcohol dehydrogenase-like N-terminal" evidence="2">
    <location>
        <begin position="32"/>
        <end position="111"/>
    </location>
</feature>
<dbReference type="AlphaFoldDB" id="A0A1G4KEC2"/>
<dbReference type="InterPro" id="IPR036291">
    <property type="entry name" value="NAD(P)-bd_dom_sf"/>
</dbReference>